<reference evidence="9" key="2">
    <citation type="submission" date="2024-08" db="UniProtKB">
        <authorList>
            <consortium name="EnsemblMetazoa"/>
        </authorList>
    </citation>
    <scope>IDENTIFICATION</scope>
</reference>
<evidence type="ECO:0008006" key="11">
    <source>
        <dbReference type="Google" id="ProtNLM"/>
    </source>
</evidence>
<protein>
    <recommendedName>
        <fullName evidence="11">ARID domain-containing protein</fullName>
    </recommendedName>
</protein>
<keyword evidence="3" id="KW-0238">DNA-binding</keyword>
<proteinExistence type="predicted"/>
<evidence type="ECO:0000256" key="2">
    <source>
        <dbReference type="ARBA" id="ARBA00023015"/>
    </source>
</evidence>
<feature type="domain" description="ARID" evidence="7">
    <location>
        <begin position="177"/>
        <end position="269"/>
    </location>
</feature>
<dbReference type="PANTHER" id="PTHR15348">
    <property type="entry name" value="AT-RICH INTERACTIVE DOMAIN-CONTAINING PROTEIN ARID DOMAIN- CONTAINING PROTEIN DEAD RINGER PROTEIN B-CELL REGULATOR OF IGH TRANSCRIPTION BRIGHT"/>
    <property type="match status" value="1"/>
</dbReference>
<keyword evidence="4" id="KW-0804">Transcription</keyword>
<dbReference type="GO" id="GO:0006357">
    <property type="term" value="P:regulation of transcription by RNA polymerase II"/>
    <property type="evidence" value="ECO:0007669"/>
    <property type="project" value="InterPro"/>
</dbReference>
<evidence type="ECO:0000256" key="6">
    <source>
        <dbReference type="SAM" id="MobiDB-lite"/>
    </source>
</evidence>
<dbReference type="GO" id="GO:0005634">
    <property type="term" value="C:nucleus"/>
    <property type="evidence" value="ECO:0007669"/>
    <property type="project" value="UniProtKB-SubCell"/>
</dbReference>
<dbReference type="InterPro" id="IPR036431">
    <property type="entry name" value="ARID_dom_sf"/>
</dbReference>
<dbReference type="Pfam" id="PF01388">
    <property type="entry name" value="ARID"/>
    <property type="match status" value="1"/>
</dbReference>
<dbReference type="PROSITE" id="PS51011">
    <property type="entry name" value="ARID"/>
    <property type="match status" value="1"/>
</dbReference>
<sequence>MEAEDRPGGDMDGDSQMSNIDDISDGEPHSGTEQDQESCDELTRNGILADHNDVLTKLKMQVRDIHGVVSNGLGSTYLKQDDYVQKPRNQPTFLIDHRPTEGEQFPAPFNFSHPASAFLPPVAPPNQRPSSESSHSSEESATSQQTWSFEEQFKQVRQVRTESLATAKKKLYELSTDPQRKIMLDDLFLFMHRRGTPINRLPIMAKTVLDLFELYNLVVARGGLVDVINKKLWQEIIKGLHLPSSITSAAFTLRTQYMKYLYMYECNKHNLSTTSELQTAIEGNKREGRRSNYGPIDNFKYHQEATNSQQTFNGLSLAAQSQMQSRLNMLPAGIAMHNGMSHSVNSQPMPIIQNGICIAQHLSEYMKLFNGQMFPQADMQAIALNNSVPAQYQRSPAREMPAIRASHRSPLRNLSNSNQSSNGVIEPQNEPINLSESAQSTKREVPEASNSQNKRVHRDHDVEDSSSSLPTHIPPQTANFKIETSVNGTTGETNIFVRMEINGTQYQGLLFPAPNSQSDEKSNN</sequence>
<dbReference type="Gene3D" id="1.10.150.60">
    <property type="entry name" value="ARID DNA-binding domain"/>
    <property type="match status" value="1"/>
</dbReference>
<feature type="region of interest" description="Disordered" evidence="6">
    <location>
        <begin position="1"/>
        <end position="44"/>
    </location>
</feature>
<dbReference type="FunFam" id="1.10.150.60:FF:000007">
    <property type="entry name" value="AT-rich interactive domain-containing protein 3C"/>
    <property type="match status" value="1"/>
</dbReference>
<dbReference type="SMART" id="SM00501">
    <property type="entry name" value="BRIGHT"/>
    <property type="match status" value="1"/>
</dbReference>
<feature type="compositionally biased region" description="Polar residues" evidence="6">
    <location>
        <begin position="430"/>
        <end position="440"/>
    </location>
</feature>
<evidence type="ECO:0000256" key="1">
    <source>
        <dbReference type="ARBA" id="ARBA00004123"/>
    </source>
</evidence>
<feature type="region of interest" description="Disordered" evidence="6">
    <location>
        <begin position="108"/>
        <end position="146"/>
    </location>
</feature>
<organism evidence="9 10">
    <name type="scientific">Dendroctonus ponderosae</name>
    <name type="common">Mountain pine beetle</name>
    <dbReference type="NCBI Taxonomy" id="77166"/>
    <lineage>
        <taxon>Eukaryota</taxon>
        <taxon>Metazoa</taxon>
        <taxon>Ecdysozoa</taxon>
        <taxon>Arthropoda</taxon>
        <taxon>Hexapoda</taxon>
        <taxon>Insecta</taxon>
        <taxon>Pterygota</taxon>
        <taxon>Neoptera</taxon>
        <taxon>Endopterygota</taxon>
        <taxon>Coleoptera</taxon>
        <taxon>Polyphaga</taxon>
        <taxon>Cucujiformia</taxon>
        <taxon>Curculionidae</taxon>
        <taxon>Scolytinae</taxon>
        <taxon>Dendroctonus</taxon>
    </lineage>
</organism>
<feature type="domain" description="REKLES" evidence="8">
    <location>
        <begin position="425"/>
        <end position="517"/>
    </location>
</feature>
<dbReference type="GeneID" id="109545195"/>
<evidence type="ECO:0000259" key="7">
    <source>
        <dbReference type="PROSITE" id="PS51011"/>
    </source>
</evidence>
<feature type="region of interest" description="Disordered" evidence="6">
    <location>
        <begin position="408"/>
        <end position="479"/>
    </location>
</feature>
<keyword evidence="2" id="KW-0805">Transcription regulation</keyword>
<evidence type="ECO:0000256" key="5">
    <source>
        <dbReference type="ARBA" id="ARBA00023242"/>
    </source>
</evidence>
<evidence type="ECO:0000256" key="4">
    <source>
        <dbReference type="ARBA" id="ARBA00023163"/>
    </source>
</evidence>
<dbReference type="RefSeq" id="XP_048523166.1">
    <property type="nucleotide sequence ID" value="XM_048667209.1"/>
</dbReference>
<feature type="compositionally biased region" description="Polar residues" evidence="6">
    <location>
        <begin position="465"/>
        <end position="479"/>
    </location>
</feature>
<dbReference type="Proteomes" id="UP000019118">
    <property type="component" value="Unassembled WGS sequence"/>
</dbReference>
<name>A0AAR5QDM7_DENPD</name>
<dbReference type="SUPFAM" id="SSF46774">
    <property type="entry name" value="ARID-like"/>
    <property type="match status" value="1"/>
</dbReference>
<evidence type="ECO:0000259" key="8">
    <source>
        <dbReference type="PROSITE" id="PS51486"/>
    </source>
</evidence>
<dbReference type="InterPro" id="IPR023334">
    <property type="entry name" value="REKLES_domain"/>
</dbReference>
<feature type="compositionally biased region" description="Low complexity" evidence="6">
    <location>
        <begin position="411"/>
        <end position="422"/>
    </location>
</feature>
<reference evidence="10" key="1">
    <citation type="journal article" date="2013" name="Genome Biol.">
        <title>Draft genome of the mountain pine beetle, Dendroctonus ponderosae Hopkins, a major forest pest.</title>
        <authorList>
            <person name="Keeling C.I."/>
            <person name="Yuen M.M."/>
            <person name="Liao N.Y."/>
            <person name="Docking T.R."/>
            <person name="Chan S.K."/>
            <person name="Taylor G.A."/>
            <person name="Palmquist D.L."/>
            <person name="Jackman S.D."/>
            <person name="Nguyen A."/>
            <person name="Li M."/>
            <person name="Henderson H."/>
            <person name="Janes J.K."/>
            <person name="Zhao Y."/>
            <person name="Pandoh P."/>
            <person name="Moore R."/>
            <person name="Sperling F.A."/>
            <person name="Huber D.P."/>
            <person name="Birol I."/>
            <person name="Jones S.J."/>
            <person name="Bohlmann J."/>
        </authorList>
    </citation>
    <scope>NUCLEOTIDE SEQUENCE</scope>
</reference>
<dbReference type="EnsemblMetazoa" id="XM_019915737.1">
    <property type="protein sequence ID" value="XP_019771296.1"/>
    <property type="gene ID" value="LOC109545195"/>
</dbReference>
<dbReference type="PANTHER" id="PTHR15348:SF0">
    <property type="entry name" value="PROTEIN DEAD RINGER"/>
    <property type="match status" value="1"/>
</dbReference>
<keyword evidence="10" id="KW-1185">Reference proteome</keyword>
<dbReference type="AlphaFoldDB" id="A0AAR5QDM7"/>
<dbReference type="SMART" id="SM01014">
    <property type="entry name" value="ARID"/>
    <property type="match status" value="1"/>
</dbReference>
<dbReference type="PROSITE" id="PS51486">
    <property type="entry name" value="REKLES"/>
    <property type="match status" value="1"/>
</dbReference>
<dbReference type="InterPro" id="IPR001606">
    <property type="entry name" value="ARID_dom"/>
</dbReference>
<evidence type="ECO:0000313" key="10">
    <source>
        <dbReference type="Proteomes" id="UP000019118"/>
    </source>
</evidence>
<comment type="subcellular location">
    <subcellularLocation>
        <location evidence="1">Nucleus</location>
    </subcellularLocation>
</comment>
<evidence type="ECO:0000256" key="3">
    <source>
        <dbReference type="ARBA" id="ARBA00023125"/>
    </source>
</evidence>
<keyword evidence="5" id="KW-0539">Nucleus</keyword>
<dbReference type="InterPro" id="IPR045147">
    <property type="entry name" value="ARI3A/B/C"/>
</dbReference>
<dbReference type="GO" id="GO:0003677">
    <property type="term" value="F:DNA binding"/>
    <property type="evidence" value="ECO:0007669"/>
    <property type="project" value="UniProtKB-KW"/>
</dbReference>
<accession>A0AAR5QDM7</accession>
<evidence type="ECO:0000313" key="9">
    <source>
        <dbReference type="EnsemblMetazoa" id="XP_019771296.1"/>
    </source>
</evidence>